<name>A0A8S5PY80_9CAUD</name>
<protein>
    <submittedName>
        <fullName evidence="1">Uncharacterized protein</fullName>
    </submittedName>
</protein>
<dbReference type="EMBL" id="BK015534">
    <property type="protein sequence ID" value="DAE11561.1"/>
    <property type="molecule type" value="Genomic_DNA"/>
</dbReference>
<evidence type="ECO:0000313" key="1">
    <source>
        <dbReference type="EMBL" id="DAE11561.1"/>
    </source>
</evidence>
<organism evidence="1">
    <name type="scientific">Myoviridae sp. ct4tH12</name>
    <dbReference type="NCBI Taxonomy" id="2825031"/>
    <lineage>
        <taxon>Viruses</taxon>
        <taxon>Duplodnaviria</taxon>
        <taxon>Heunggongvirae</taxon>
        <taxon>Uroviricota</taxon>
        <taxon>Caudoviricetes</taxon>
    </lineage>
</organism>
<accession>A0A8S5PY80</accession>
<proteinExistence type="predicted"/>
<sequence>MDMSKRYSERFKMQVAYDYFVDRCPVNALGDKYKITGDTVRYFCSERRGEYRDAIVRNWKDEEKRLRRAVSDYLSGKSAEIITQEYNICTRRLFRMVDTRCNSYLIEPPEFTAEELAKPKAFTLYRSLTTEILKMDVQRRPVYGIRDAITGMWLQRLDKKGNMHPLLYLTVDNANAKLRTVKMIRGQHNAGNVDLRVQWYGWEQ</sequence>
<reference evidence="1" key="1">
    <citation type="journal article" date="2021" name="Proc. Natl. Acad. Sci. U.S.A.">
        <title>A Catalog of Tens of Thousands of Viruses from Human Metagenomes Reveals Hidden Associations with Chronic Diseases.</title>
        <authorList>
            <person name="Tisza M.J."/>
            <person name="Buck C.B."/>
        </authorList>
    </citation>
    <scope>NUCLEOTIDE SEQUENCE</scope>
    <source>
        <strain evidence="1">Ct4tH12</strain>
    </source>
</reference>